<dbReference type="PANTHER" id="PTHR10492:SF57">
    <property type="entry name" value="ATP-DEPENDENT DNA HELICASE"/>
    <property type="match status" value="1"/>
</dbReference>
<dbReference type="GO" id="GO:0000723">
    <property type="term" value="P:telomere maintenance"/>
    <property type="evidence" value="ECO:0007669"/>
    <property type="project" value="InterPro"/>
</dbReference>
<dbReference type="GO" id="GO:0006281">
    <property type="term" value="P:DNA repair"/>
    <property type="evidence" value="ECO:0007669"/>
    <property type="project" value="UniProtKB-KW"/>
</dbReference>
<comment type="cofactor">
    <cofactor evidence="1">
        <name>Mg(2+)</name>
        <dbReference type="ChEBI" id="CHEBI:18420"/>
    </cofactor>
</comment>
<keyword evidence="1" id="KW-0347">Helicase</keyword>
<keyword evidence="4" id="KW-1185">Reference proteome</keyword>
<evidence type="ECO:0000313" key="3">
    <source>
        <dbReference type="EMBL" id="GBO40094.1"/>
    </source>
</evidence>
<gene>
    <name evidence="3" type="ORF">AVEN_68649_1</name>
</gene>
<dbReference type="GO" id="GO:0016887">
    <property type="term" value="F:ATP hydrolysis activity"/>
    <property type="evidence" value="ECO:0007669"/>
    <property type="project" value="RHEA"/>
</dbReference>
<comment type="similarity">
    <text evidence="1">Belongs to the helicase family.</text>
</comment>
<dbReference type="GO" id="GO:0043139">
    <property type="term" value="F:5'-3' DNA helicase activity"/>
    <property type="evidence" value="ECO:0007669"/>
    <property type="project" value="UniProtKB-EC"/>
</dbReference>
<dbReference type="EC" id="5.6.2.3" evidence="1"/>
<evidence type="ECO:0000259" key="2">
    <source>
        <dbReference type="Pfam" id="PF05970"/>
    </source>
</evidence>
<keyword evidence="1" id="KW-0547">Nucleotide-binding</keyword>
<dbReference type="OrthoDB" id="272985at2759"/>
<proteinExistence type="inferred from homology"/>
<dbReference type="AlphaFoldDB" id="A0A4Y2WTY6"/>
<comment type="caution">
    <text evidence="3">The sequence shown here is derived from an EMBL/GenBank/DDBJ whole genome shotgun (WGS) entry which is preliminary data.</text>
</comment>
<keyword evidence="1" id="KW-0234">DNA repair</keyword>
<name>A0A4Y2WTY6_ARAVE</name>
<keyword evidence="1" id="KW-0233">DNA recombination</keyword>
<evidence type="ECO:0000256" key="1">
    <source>
        <dbReference type="RuleBase" id="RU363044"/>
    </source>
</evidence>
<dbReference type="GO" id="GO:0005524">
    <property type="term" value="F:ATP binding"/>
    <property type="evidence" value="ECO:0007669"/>
    <property type="project" value="UniProtKB-KW"/>
</dbReference>
<dbReference type="GO" id="GO:0006310">
    <property type="term" value="P:DNA recombination"/>
    <property type="evidence" value="ECO:0007669"/>
    <property type="project" value="UniProtKB-KW"/>
</dbReference>
<protein>
    <recommendedName>
        <fullName evidence="1">ATP-dependent DNA helicase</fullName>
        <ecNumber evidence="1">5.6.2.3</ecNumber>
    </recommendedName>
</protein>
<keyword evidence="1" id="KW-0067">ATP-binding</keyword>
<dbReference type="Gene3D" id="3.40.50.300">
    <property type="entry name" value="P-loop containing nucleotide triphosphate hydrolases"/>
    <property type="match status" value="1"/>
</dbReference>
<dbReference type="InterPro" id="IPR027417">
    <property type="entry name" value="P-loop_NTPase"/>
</dbReference>
<keyword evidence="1" id="KW-0227">DNA damage</keyword>
<dbReference type="PANTHER" id="PTHR10492">
    <property type="match status" value="1"/>
</dbReference>
<dbReference type="InterPro" id="IPR010285">
    <property type="entry name" value="DNA_helicase_pif1-like_DEAD"/>
</dbReference>
<comment type="catalytic activity">
    <reaction evidence="1">
        <text>ATP + H2O = ADP + phosphate + H(+)</text>
        <dbReference type="Rhea" id="RHEA:13065"/>
        <dbReference type="ChEBI" id="CHEBI:15377"/>
        <dbReference type="ChEBI" id="CHEBI:15378"/>
        <dbReference type="ChEBI" id="CHEBI:30616"/>
        <dbReference type="ChEBI" id="CHEBI:43474"/>
        <dbReference type="ChEBI" id="CHEBI:456216"/>
        <dbReference type="EC" id="5.6.2.3"/>
    </reaction>
</comment>
<dbReference type="EMBL" id="BGPR01065270">
    <property type="protein sequence ID" value="GBO40094.1"/>
    <property type="molecule type" value="Genomic_DNA"/>
</dbReference>
<dbReference type="Proteomes" id="UP000499080">
    <property type="component" value="Unassembled WGS sequence"/>
</dbReference>
<organism evidence="3 4">
    <name type="scientific">Araneus ventricosus</name>
    <name type="common">Orbweaver spider</name>
    <name type="synonym">Epeira ventricosa</name>
    <dbReference type="NCBI Taxonomy" id="182803"/>
    <lineage>
        <taxon>Eukaryota</taxon>
        <taxon>Metazoa</taxon>
        <taxon>Ecdysozoa</taxon>
        <taxon>Arthropoda</taxon>
        <taxon>Chelicerata</taxon>
        <taxon>Arachnida</taxon>
        <taxon>Araneae</taxon>
        <taxon>Araneomorphae</taxon>
        <taxon>Entelegynae</taxon>
        <taxon>Araneoidea</taxon>
        <taxon>Araneidae</taxon>
        <taxon>Araneus</taxon>
    </lineage>
</organism>
<keyword evidence="1" id="KW-0378">Hydrolase</keyword>
<dbReference type="Pfam" id="PF05970">
    <property type="entry name" value="PIF1"/>
    <property type="match status" value="1"/>
</dbReference>
<accession>A0A4Y2WTY6</accession>
<reference evidence="3 4" key="1">
    <citation type="journal article" date="2019" name="Sci. Rep.">
        <title>Orb-weaving spider Araneus ventricosus genome elucidates the spidroin gene catalogue.</title>
        <authorList>
            <person name="Kono N."/>
            <person name="Nakamura H."/>
            <person name="Ohtoshi R."/>
            <person name="Moran D.A.P."/>
            <person name="Shinohara A."/>
            <person name="Yoshida Y."/>
            <person name="Fujiwara M."/>
            <person name="Mori M."/>
            <person name="Tomita M."/>
            <person name="Arakawa K."/>
        </authorList>
    </citation>
    <scope>NUCLEOTIDE SEQUENCE [LARGE SCALE GENOMIC DNA]</scope>
</reference>
<evidence type="ECO:0000313" key="4">
    <source>
        <dbReference type="Proteomes" id="UP000499080"/>
    </source>
</evidence>
<sequence length="122" mass="13871">MGRFLKAAKLIIWDECATAPHHALSVVDRLFRDLMNSDLPFGGKVSVLGGDWRQILPVAMHANRTTIIETCLKNLPLPLWSIFKQFSLLRNMRTEPDEQDFADWLLHLINGSLTNNCQLGEI</sequence>
<feature type="domain" description="DNA helicase Pif1-like DEAD-box helicase" evidence="2">
    <location>
        <begin position="4"/>
        <end position="115"/>
    </location>
</feature>